<dbReference type="AlphaFoldDB" id="E1SM24"/>
<dbReference type="EMBL" id="CP002209">
    <property type="protein sequence ID" value="ADN76542.1"/>
    <property type="molecule type" value="Genomic_DNA"/>
</dbReference>
<feature type="chain" id="PRO_5003151334" evidence="4">
    <location>
        <begin position="30"/>
        <end position="348"/>
    </location>
</feature>
<dbReference type="Gene3D" id="1.25.40.10">
    <property type="entry name" value="Tetratricopeptide repeat domain"/>
    <property type="match status" value="2"/>
</dbReference>
<dbReference type="PROSITE" id="PS51257">
    <property type="entry name" value="PROKAR_LIPOPROTEIN"/>
    <property type="match status" value="1"/>
</dbReference>
<dbReference type="STRING" id="550540.Fbal_2340"/>
<keyword evidence="6" id="KW-1185">Reference proteome</keyword>
<dbReference type="PANTHER" id="PTHR44227:SF3">
    <property type="entry name" value="PROTEIN O-MANNOSYL-TRANSFERASE TMTC4"/>
    <property type="match status" value="1"/>
</dbReference>
<dbReference type="InterPro" id="IPR011990">
    <property type="entry name" value="TPR-like_helical_dom_sf"/>
</dbReference>
<feature type="repeat" description="TPR" evidence="3">
    <location>
        <begin position="168"/>
        <end position="201"/>
    </location>
</feature>
<dbReference type="OrthoDB" id="1668776at2"/>
<keyword evidence="4" id="KW-0732">Signal</keyword>
<evidence type="ECO:0000313" key="6">
    <source>
        <dbReference type="Proteomes" id="UP000006683"/>
    </source>
</evidence>
<dbReference type="RefSeq" id="WP_013345848.1">
    <property type="nucleotide sequence ID" value="NC_014541.1"/>
</dbReference>
<feature type="signal peptide" evidence="4">
    <location>
        <begin position="1"/>
        <end position="29"/>
    </location>
</feature>
<dbReference type="SMART" id="SM00028">
    <property type="entry name" value="TPR"/>
    <property type="match status" value="7"/>
</dbReference>
<accession>E1SM24</accession>
<proteinExistence type="predicted"/>
<dbReference type="SUPFAM" id="SSF48452">
    <property type="entry name" value="TPR-like"/>
    <property type="match status" value="1"/>
</dbReference>
<dbReference type="Pfam" id="PF13181">
    <property type="entry name" value="TPR_8"/>
    <property type="match status" value="1"/>
</dbReference>
<name>E1SM24_FERBD</name>
<dbReference type="InterPro" id="IPR052346">
    <property type="entry name" value="O-mannosyl-transferase_TMTC"/>
</dbReference>
<feature type="repeat" description="TPR" evidence="3">
    <location>
        <begin position="72"/>
        <end position="105"/>
    </location>
</feature>
<reference evidence="5 6" key="1">
    <citation type="journal article" date="2010" name="Stand. Genomic Sci.">
        <title>Complete genome sequence of Ferrimonas balearica type strain (PAT).</title>
        <authorList>
            <person name="Nolan M."/>
            <person name="Sikorski J."/>
            <person name="Davenport K."/>
            <person name="Lucas S."/>
            <person name="Glavina Del Rio T."/>
            <person name="Tice H."/>
            <person name="Cheng J."/>
            <person name="Goodwin L."/>
            <person name="Pitluck S."/>
            <person name="Liolios K."/>
            <person name="Ivanova N."/>
            <person name="Mavromatis K."/>
            <person name="Ovchinnikova G."/>
            <person name="Pati A."/>
            <person name="Chen A."/>
            <person name="Palaniappan K."/>
            <person name="Land M."/>
            <person name="Hauser L."/>
            <person name="Chang Y."/>
            <person name="Jeffries C."/>
            <person name="Tapia R."/>
            <person name="Brettin T."/>
            <person name="Detter J."/>
            <person name="Han C."/>
            <person name="Yasawong M."/>
            <person name="Rohde M."/>
            <person name="Tindall B."/>
            <person name="Goker M."/>
            <person name="Woyke T."/>
            <person name="Bristow J."/>
            <person name="Eisen J."/>
            <person name="Markowitz V."/>
            <person name="Hugenholtz P."/>
            <person name="Kyrpides N."/>
            <person name="Klenk H."/>
            <person name="Lapidus A."/>
        </authorList>
    </citation>
    <scope>NUCLEOTIDE SEQUENCE [LARGE SCALE GENOMIC DNA]</scope>
    <source>
        <strain evidence="6">DSM 9799 / CCM 4581 / KCTC 23876 / PAT</strain>
    </source>
</reference>
<keyword evidence="2 3" id="KW-0802">TPR repeat</keyword>
<dbReference type="KEGG" id="fbl:Fbal_2340"/>
<sequence length="348" mass="38798">MKNRLVNATTGRWLSGAVLVLALAGCQSAPPVATGPNVEQLQKQAVSAQRMGQYNTALKAYLELLDAQPDNLEYLYQIGQIQAQLGKNDHAITAFQDVLKVQPDHLPAMTSLALLHMARGDNGQARTYLDKAIRLDQKRLYAEDTSIQVQLGESGTQPWHALDERSPLKAYQALGILRDLDADFDGAQALYRLVLTLQPSNAKALNNLGYSYYLAGDLIRAETYLRRATQRQPEFLRAWTNLGLVYVRQGQSERAFQAFRRVMPEADAYNDIGYFVMLEGQLKEAERLFIKAIDASPIYFATAQDNLRAVQQLQLRTRVADSDAVREAVIKARFQSGGFSQSHSLVGH</sequence>
<evidence type="ECO:0000256" key="4">
    <source>
        <dbReference type="SAM" id="SignalP"/>
    </source>
</evidence>
<dbReference type="HOGENOM" id="CLU_003728_0_1_6"/>
<feature type="repeat" description="TPR" evidence="3">
    <location>
        <begin position="202"/>
        <end position="235"/>
    </location>
</feature>
<dbReference type="GeneID" id="67182553"/>
<gene>
    <name evidence="5" type="ordered locus">Fbal_2340</name>
</gene>
<dbReference type="PANTHER" id="PTHR44227">
    <property type="match status" value="1"/>
</dbReference>
<keyword evidence="1" id="KW-0677">Repeat</keyword>
<organism evidence="5 6">
    <name type="scientific">Ferrimonas balearica (strain DSM 9799 / CCM 4581 / KCTC 23876 / PAT)</name>
    <dbReference type="NCBI Taxonomy" id="550540"/>
    <lineage>
        <taxon>Bacteria</taxon>
        <taxon>Pseudomonadati</taxon>
        <taxon>Pseudomonadota</taxon>
        <taxon>Gammaproteobacteria</taxon>
        <taxon>Alteromonadales</taxon>
        <taxon>Ferrimonadaceae</taxon>
        <taxon>Ferrimonas</taxon>
    </lineage>
</organism>
<evidence type="ECO:0000256" key="2">
    <source>
        <dbReference type="ARBA" id="ARBA00022803"/>
    </source>
</evidence>
<evidence type="ECO:0000313" key="5">
    <source>
        <dbReference type="EMBL" id="ADN76542.1"/>
    </source>
</evidence>
<dbReference type="InterPro" id="IPR019734">
    <property type="entry name" value="TPR_rpt"/>
</dbReference>
<evidence type="ECO:0000256" key="1">
    <source>
        <dbReference type="ARBA" id="ARBA00022737"/>
    </source>
</evidence>
<dbReference type="PROSITE" id="PS50005">
    <property type="entry name" value="TPR"/>
    <property type="match status" value="4"/>
</dbReference>
<dbReference type="Proteomes" id="UP000006683">
    <property type="component" value="Chromosome"/>
</dbReference>
<evidence type="ECO:0000256" key="3">
    <source>
        <dbReference type="PROSITE-ProRule" id="PRU00339"/>
    </source>
</evidence>
<protein>
    <submittedName>
        <fullName evidence="5">TPR repeat-containing protein</fullName>
    </submittedName>
</protein>
<feature type="repeat" description="TPR" evidence="3">
    <location>
        <begin position="236"/>
        <end position="269"/>
    </location>
</feature>
<dbReference type="eggNOG" id="COG0457">
    <property type="taxonomic scope" value="Bacteria"/>
</dbReference>
<dbReference type="Pfam" id="PF13432">
    <property type="entry name" value="TPR_16"/>
    <property type="match status" value="3"/>
</dbReference>